<evidence type="ECO:0000313" key="1">
    <source>
        <dbReference type="EMBL" id="KXV69933.1"/>
    </source>
</evidence>
<accession>A0A149UQ64</accession>
<dbReference type="Proteomes" id="UP000075377">
    <property type="component" value="Unassembled WGS sequence"/>
</dbReference>
<gene>
    <name evidence="1" type="ORF">AD951_04455</name>
</gene>
<comment type="caution">
    <text evidence="1">The sequence shown here is derived from an EMBL/GenBank/DDBJ whole genome shotgun (WGS) entry which is preliminary data.</text>
</comment>
<name>A0A149UQ64_9PROT</name>
<sequence length="99" mass="10555">MTDGLTTGPGFSHEGLSAALNAMKGQAHAITRHGEGVIDYPALNAAQGQMMIYSRECHAITKLALRNGLPIPEMSLDFVTAYFAGPDAEANIRALRGKR</sequence>
<organism evidence="1 2">
    <name type="scientific">Acetobacter malorum</name>
    <dbReference type="NCBI Taxonomy" id="178901"/>
    <lineage>
        <taxon>Bacteria</taxon>
        <taxon>Pseudomonadati</taxon>
        <taxon>Pseudomonadota</taxon>
        <taxon>Alphaproteobacteria</taxon>
        <taxon>Acetobacterales</taxon>
        <taxon>Acetobacteraceae</taxon>
        <taxon>Acetobacter</taxon>
    </lineage>
</organism>
<protein>
    <submittedName>
        <fullName evidence="1">Uncharacterized protein</fullName>
    </submittedName>
</protein>
<reference evidence="1 2" key="1">
    <citation type="submission" date="2015-06" db="EMBL/GenBank/DDBJ databases">
        <title>Improved classification and identification of acetic acid bacteria using matrix-assisted laser desorption/ionization time-of-flight mass spectrometry; Gluconobacter nephelii and Gluconobacter uchimurae are later heterotypic synonyms of Gluconobacter japonicus and Gluconobacter oxydans, respectively.</title>
        <authorList>
            <person name="Li L."/>
            <person name="Cleenwerck I."/>
            <person name="De Vuyst L."/>
            <person name="Vandamme P."/>
        </authorList>
    </citation>
    <scope>NUCLEOTIDE SEQUENCE [LARGE SCALE GENOMIC DNA]</scope>
    <source>
        <strain evidence="1 2">LMG 1699</strain>
    </source>
</reference>
<dbReference type="EMBL" id="LHZX01000257">
    <property type="protein sequence ID" value="KXV69933.1"/>
    <property type="molecule type" value="Genomic_DNA"/>
</dbReference>
<proteinExistence type="predicted"/>
<evidence type="ECO:0000313" key="2">
    <source>
        <dbReference type="Proteomes" id="UP000075377"/>
    </source>
</evidence>
<dbReference type="AlphaFoldDB" id="A0A149UQ64"/>
<dbReference type="PATRIC" id="fig|178901.14.peg.761"/>
<dbReference type="RefSeq" id="WP_061499741.1">
    <property type="nucleotide sequence ID" value="NZ_LHZX01000257.1"/>
</dbReference>